<dbReference type="OrthoDB" id="3220614at2759"/>
<proteinExistence type="predicted"/>
<gene>
    <name evidence="2" type="ORF">EST38_g12462</name>
</gene>
<feature type="region of interest" description="Disordered" evidence="1">
    <location>
        <begin position="342"/>
        <end position="482"/>
    </location>
</feature>
<evidence type="ECO:0000313" key="2">
    <source>
        <dbReference type="EMBL" id="RXW13392.1"/>
    </source>
</evidence>
<feature type="region of interest" description="Disordered" evidence="1">
    <location>
        <begin position="560"/>
        <end position="667"/>
    </location>
</feature>
<name>A0A4Q2D3H5_9AGAR</name>
<dbReference type="Proteomes" id="UP000290288">
    <property type="component" value="Unassembled WGS sequence"/>
</dbReference>
<sequence>MPRATALDSPYEGLSIGASTWDWEDHAEHVAYLVKDIETAAMGKEKNLSRFFGITKYTLKARFFNHIIGPFMDLERVFRAGLKMPNHTGSAFTEEERKAYKSIEKQIPCLTQTMEELVKAGASHFVKLVNWMDEAMRKARSDDFARINAIVAEAGVANPKRDGGIKGITSATPKTARGFNHPEFARLLCPMKCVEEFDADPNLFMQKVQRGEIKILANDLPVFCYPFGHKYNPNDIEDGLCRSELLQRIMNGTLTGPSTTYGDDRASKNQSVAFKHGYTDVVPEDIAYHLTGLRNSLSEATSFGHKHKTFNNVKFYQHFVSLLTDGDHRSQQTLKFITDSIPNLRRGPKSLMTGLKRADSGGEDPIALIRKQRQQKESALEARQALQDRDPTPSNDDMEDDDDMYMDSPNEIVTTSRSDPPPSHRSSYSRPQVRQHQARSQPTPQPRSPALQDRTNNLSSSPLRGSREQSVESQNDEDDGDPMALFEKAVEDMLSEREDSVERAIFNEFVRVGEGSVGESVVKRATQLAKAYMNKHEHISIVETAQKTVRALLKMRERNAASVASTSQPPPRLVPATWSPTSTWSPATTKTATKTVPAKRPAESSASSASTVFKAPALRRDAENRVQERTPSAKRQKQHDPPSVSASFSMGGSQSRPRRSCSSKYSK</sequence>
<feature type="compositionally biased region" description="Polar residues" evidence="1">
    <location>
        <begin position="432"/>
        <end position="442"/>
    </location>
</feature>
<evidence type="ECO:0000256" key="1">
    <source>
        <dbReference type="SAM" id="MobiDB-lite"/>
    </source>
</evidence>
<feature type="compositionally biased region" description="Polar residues" evidence="1">
    <location>
        <begin position="644"/>
        <end position="655"/>
    </location>
</feature>
<feature type="compositionally biased region" description="Polar residues" evidence="1">
    <location>
        <begin position="453"/>
        <end position="463"/>
    </location>
</feature>
<reference evidence="2 3" key="1">
    <citation type="submission" date="2019-01" db="EMBL/GenBank/DDBJ databases">
        <title>Draft genome sequence of Psathyrella aberdarensis IHI B618.</title>
        <authorList>
            <person name="Buettner E."/>
            <person name="Kellner H."/>
        </authorList>
    </citation>
    <scope>NUCLEOTIDE SEQUENCE [LARGE SCALE GENOMIC DNA]</scope>
    <source>
        <strain evidence="2 3">IHI B618</strain>
    </source>
</reference>
<dbReference type="STRING" id="2316362.A0A4Q2D3H5"/>
<comment type="caution">
    <text evidence="2">The sequence shown here is derived from an EMBL/GenBank/DDBJ whole genome shotgun (WGS) entry which is preliminary data.</text>
</comment>
<feature type="compositionally biased region" description="Low complexity" evidence="1">
    <location>
        <begin position="574"/>
        <end position="599"/>
    </location>
</feature>
<dbReference type="EMBL" id="SDEE01000931">
    <property type="protein sequence ID" value="RXW13392.1"/>
    <property type="molecule type" value="Genomic_DNA"/>
</dbReference>
<feature type="compositionally biased region" description="Basic and acidic residues" evidence="1">
    <location>
        <begin position="374"/>
        <end position="391"/>
    </location>
</feature>
<feature type="compositionally biased region" description="Acidic residues" evidence="1">
    <location>
        <begin position="396"/>
        <end position="405"/>
    </location>
</feature>
<feature type="compositionally biased region" description="Basic residues" evidence="1">
    <location>
        <begin position="656"/>
        <end position="667"/>
    </location>
</feature>
<organism evidence="2 3">
    <name type="scientific">Candolleomyces aberdarensis</name>
    <dbReference type="NCBI Taxonomy" id="2316362"/>
    <lineage>
        <taxon>Eukaryota</taxon>
        <taxon>Fungi</taxon>
        <taxon>Dikarya</taxon>
        <taxon>Basidiomycota</taxon>
        <taxon>Agaricomycotina</taxon>
        <taxon>Agaricomycetes</taxon>
        <taxon>Agaricomycetidae</taxon>
        <taxon>Agaricales</taxon>
        <taxon>Agaricineae</taxon>
        <taxon>Psathyrellaceae</taxon>
        <taxon>Candolleomyces</taxon>
    </lineage>
</organism>
<dbReference type="Pfam" id="PF20414">
    <property type="entry name" value="DUF6698"/>
    <property type="match status" value="1"/>
</dbReference>
<feature type="compositionally biased region" description="Basic and acidic residues" evidence="1">
    <location>
        <begin position="618"/>
        <end position="628"/>
    </location>
</feature>
<protein>
    <submittedName>
        <fullName evidence="2">Uncharacterized protein</fullName>
    </submittedName>
</protein>
<dbReference type="AlphaFoldDB" id="A0A4Q2D3H5"/>
<accession>A0A4Q2D3H5</accession>
<dbReference type="InterPro" id="IPR046521">
    <property type="entry name" value="DUF6698"/>
</dbReference>
<keyword evidence="3" id="KW-1185">Reference proteome</keyword>
<evidence type="ECO:0000313" key="3">
    <source>
        <dbReference type="Proteomes" id="UP000290288"/>
    </source>
</evidence>